<protein>
    <submittedName>
        <fullName evidence="4">Uncharacterized protein</fullName>
    </submittedName>
</protein>
<dbReference type="Gene3D" id="3.40.50.300">
    <property type="entry name" value="P-loop containing nucleotide triphosphate hydrolases"/>
    <property type="match status" value="1"/>
</dbReference>
<evidence type="ECO:0000256" key="2">
    <source>
        <dbReference type="ARBA" id="ARBA00008837"/>
    </source>
</evidence>
<comment type="pathway">
    <text evidence="1">tRNA modification; 5-methoxycarbonylmethyl-2-thiouridine-tRNA biosynthesis.</text>
</comment>
<sequence>MTSLSNLLSFGPGGGSALPPSSAYIAVTDTLASSGAFVAVNLARTLLLTAAKVRDAETRITTSTSTTTQAPSTIPVVIWLGCEGSGESHWRTLLRKAVSIRNVAKEFQAWDKNDAKHSSAMQGVNANAQQGLHFIDAASIVLGSKDSSGLKLILEAVKVALAQNPGQPATTVPSNAGVAVIIDDLTALSWILAPGSGDPAFQLSRWLRAIRLLLEQKHGALCTIQHSSATDVYSDSTAHDTVDDALLRLVLTTAEPDVWVEIRGLRSGRAKDCDGELVIRPLLRPQLASLPGAGESLDDAQDHALRRNMLPVSLDTERPISGRPSTSRHSSPDAPSYDSNVWHGSLVSLEARPVELVEASEVRVDASIVPEQDPGTDSGASVSSDLNSALPCYQQVLSFKRQKRLRLASELDPQAGTLGLTVNGSVLRQASDQSSVRPTVTATAATARESSIEPPSALAIAFLGHKRAYDRARRRAERRTARLEEIHNAWARLGVNTRELLARGGKSALPPYFKSPPRCTWEEMMAQV</sequence>
<comment type="similarity">
    <text evidence="2">Belongs to the ELP6 family.</text>
</comment>
<comment type="caution">
    <text evidence="4">The sequence shown here is derived from an EMBL/GenBank/DDBJ whole genome shotgun (WGS) entry which is preliminary data.</text>
</comment>
<dbReference type="InterPro" id="IPR027417">
    <property type="entry name" value="P-loop_NTPase"/>
</dbReference>
<evidence type="ECO:0000313" key="5">
    <source>
        <dbReference type="Proteomes" id="UP001176517"/>
    </source>
</evidence>
<proteinExistence type="inferred from homology"/>
<dbReference type="Proteomes" id="UP001176517">
    <property type="component" value="Unassembled WGS sequence"/>
</dbReference>
<dbReference type="GO" id="GO:0002098">
    <property type="term" value="P:tRNA wobble uridine modification"/>
    <property type="evidence" value="ECO:0007669"/>
    <property type="project" value="InterPro"/>
</dbReference>
<reference evidence="4" key="1">
    <citation type="journal article" date="2023" name="PhytoFront">
        <title>Draft Genome Resources of Seven Strains of Tilletia horrida, Causal Agent of Kernel Smut of Rice.</title>
        <authorList>
            <person name="Khanal S."/>
            <person name="Antony Babu S."/>
            <person name="Zhou X.G."/>
        </authorList>
    </citation>
    <scope>NUCLEOTIDE SEQUENCE</scope>
    <source>
        <strain evidence="4">TX6</strain>
    </source>
</reference>
<organism evidence="4 5">
    <name type="scientific">Tilletia horrida</name>
    <dbReference type="NCBI Taxonomy" id="155126"/>
    <lineage>
        <taxon>Eukaryota</taxon>
        <taxon>Fungi</taxon>
        <taxon>Dikarya</taxon>
        <taxon>Basidiomycota</taxon>
        <taxon>Ustilaginomycotina</taxon>
        <taxon>Exobasidiomycetes</taxon>
        <taxon>Tilletiales</taxon>
        <taxon>Tilletiaceae</taxon>
        <taxon>Tilletia</taxon>
    </lineage>
</organism>
<gene>
    <name evidence="4" type="ORF">OC846_000309</name>
</gene>
<dbReference type="AlphaFoldDB" id="A0AAN6GW12"/>
<dbReference type="EMBL" id="JAPDMZ010000003">
    <property type="protein sequence ID" value="KAK0557742.1"/>
    <property type="molecule type" value="Genomic_DNA"/>
</dbReference>
<keyword evidence="5" id="KW-1185">Reference proteome</keyword>
<evidence type="ECO:0000256" key="1">
    <source>
        <dbReference type="ARBA" id="ARBA00005043"/>
    </source>
</evidence>
<dbReference type="GO" id="GO:0033588">
    <property type="term" value="C:elongator holoenzyme complex"/>
    <property type="evidence" value="ECO:0007669"/>
    <property type="project" value="InterPro"/>
</dbReference>
<dbReference type="InterPro" id="IPR018627">
    <property type="entry name" value="ELP6"/>
</dbReference>
<name>A0AAN6GW12_9BASI</name>
<dbReference type="PANTHER" id="PTHR16184:SF6">
    <property type="entry name" value="ELONGATOR COMPLEX PROTEIN 6"/>
    <property type="match status" value="1"/>
</dbReference>
<dbReference type="PANTHER" id="PTHR16184">
    <property type="entry name" value="ELONGATOR COMPLEX PROTEIN 6"/>
    <property type="match status" value="1"/>
</dbReference>
<accession>A0AAN6GW12</accession>
<feature type="region of interest" description="Disordered" evidence="3">
    <location>
        <begin position="310"/>
        <end position="339"/>
    </location>
</feature>
<evidence type="ECO:0000313" key="4">
    <source>
        <dbReference type="EMBL" id="KAK0557742.1"/>
    </source>
</evidence>
<evidence type="ECO:0000256" key="3">
    <source>
        <dbReference type="SAM" id="MobiDB-lite"/>
    </source>
</evidence>